<dbReference type="InParanoid" id="A0A0V0QRI3"/>
<dbReference type="Pfam" id="PF23393">
    <property type="entry name" value="Beta-prop_WDR90_POC16_2nd"/>
    <property type="match status" value="1"/>
</dbReference>
<dbReference type="Gene3D" id="2.130.10.10">
    <property type="entry name" value="YVTN repeat-like/Quinoprotein amine dehydrogenase"/>
    <property type="match status" value="4"/>
</dbReference>
<evidence type="ECO:0000259" key="6">
    <source>
        <dbReference type="Pfam" id="PF23393"/>
    </source>
</evidence>
<dbReference type="SMART" id="SM00320">
    <property type="entry name" value="WD40"/>
    <property type="match status" value="16"/>
</dbReference>
<dbReference type="InterPro" id="IPR050630">
    <property type="entry name" value="WD_repeat_EMAP"/>
</dbReference>
<dbReference type="InterPro" id="IPR036322">
    <property type="entry name" value="WD40_repeat_dom_sf"/>
</dbReference>
<evidence type="ECO:0000259" key="5">
    <source>
        <dbReference type="Pfam" id="PF05018"/>
    </source>
</evidence>
<dbReference type="Pfam" id="PF05018">
    <property type="entry name" value="CFA20_dom"/>
    <property type="match status" value="1"/>
</dbReference>
<dbReference type="PANTHER" id="PTHR13720">
    <property type="entry name" value="WD-40 REPEAT PROTEIN"/>
    <property type="match status" value="1"/>
</dbReference>
<dbReference type="InterPro" id="IPR007714">
    <property type="entry name" value="CFA20_dom"/>
</dbReference>
<evidence type="ECO:0000313" key="8">
    <source>
        <dbReference type="EMBL" id="KRX04875.1"/>
    </source>
</evidence>
<dbReference type="OMA" id="DHYVHIR"/>
<evidence type="ECO:0000256" key="2">
    <source>
        <dbReference type="ARBA" id="ARBA00022737"/>
    </source>
</evidence>
<dbReference type="PROSITE" id="PS00678">
    <property type="entry name" value="WD_REPEATS_1"/>
    <property type="match status" value="1"/>
</dbReference>
<dbReference type="InterPro" id="IPR001680">
    <property type="entry name" value="WD40_rpt"/>
</dbReference>
<feature type="domain" description="WDR90/POC16 second beta-propeller" evidence="6">
    <location>
        <begin position="674"/>
        <end position="959"/>
    </location>
</feature>
<organism evidence="8 9">
    <name type="scientific">Pseudocohnilembus persalinus</name>
    <name type="common">Ciliate</name>
    <dbReference type="NCBI Taxonomy" id="266149"/>
    <lineage>
        <taxon>Eukaryota</taxon>
        <taxon>Sar</taxon>
        <taxon>Alveolata</taxon>
        <taxon>Ciliophora</taxon>
        <taxon>Intramacronucleata</taxon>
        <taxon>Oligohymenophorea</taxon>
        <taxon>Scuticociliatia</taxon>
        <taxon>Philasterida</taxon>
        <taxon>Pseudocohnilembidae</taxon>
        <taxon>Pseudocohnilembus</taxon>
    </lineage>
</organism>
<keyword evidence="1 3" id="KW-0853">WD repeat</keyword>
<accession>A0A0V0QRI3</accession>
<feature type="compositionally biased region" description="Low complexity" evidence="4">
    <location>
        <begin position="1027"/>
        <end position="1043"/>
    </location>
</feature>
<dbReference type="EMBL" id="LDAU01000110">
    <property type="protein sequence ID" value="KRX04875.1"/>
    <property type="molecule type" value="Genomic_DNA"/>
</dbReference>
<dbReference type="InterPro" id="IPR015943">
    <property type="entry name" value="WD40/YVTN_repeat-like_dom_sf"/>
</dbReference>
<feature type="region of interest" description="Disordered" evidence="4">
    <location>
        <begin position="1011"/>
        <end position="1055"/>
    </location>
</feature>
<protein>
    <submittedName>
        <fullName evidence="8">WD40-repeat-containing domain</fullName>
    </submittedName>
</protein>
<comment type="caution">
    <text evidence="8">The sequence shown here is derived from an EMBL/GenBank/DDBJ whole genome shotgun (WGS) entry which is preliminary data.</text>
</comment>
<evidence type="ECO:0000256" key="4">
    <source>
        <dbReference type="SAM" id="MobiDB-lite"/>
    </source>
</evidence>
<feature type="compositionally biased region" description="Acidic residues" evidence="4">
    <location>
        <begin position="1044"/>
        <end position="1055"/>
    </location>
</feature>
<feature type="domain" description="CFA20" evidence="5">
    <location>
        <begin position="2"/>
        <end position="194"/>
    </location>
</feature>
<evidence type="ECO:0000313" key="9">
    <source>
        <dbReference type="Proteomes" id="UP000054937"/>
    </source>
</evidence>
<dbReference type="InterPro" id="IPR019775">
    <property type="entry name" value="WD40_repeat_CS"/>
</dbReference>
<keyword evidence="9" id="KW-1185">Reference proteome</keyword>
<dbReference type="GO" id="GO:0005929">
    <property type="term" value="C:cilium"/>
    <property type="evidence" value="ECO:0007669"/>
    <property type="project" value="UniProtKB-ARBA"/>
</dbReference>
<feature type="domain" description="EML-like first beta-propeller" evidence="7">
    <location>
        <begin position="380"/>
        <end position="610"/>
    </location>
</feature>
<keyword evidence="2" id="KW-0677">Repeat</keyword>
<dbReference type="OrthoDB" id="6252103at2759"/>
<feature type="repeat" description="WD" evidence="3">
    <location>
        <begin position="661"/>
        <end position="702"/>
    </location>
</feature>
<dbReference type="InterPro" id="IPR055441">
    <property type="entry name" value="Beta-prop_WDR90_POC16_2nd"/>
</dbReference>
<evidence type="ECO:0000256" key="1">
    <source>
        <dbReference type="ARBA" id="ARBA00022574"/>
    </source>
</evidence>
<dbReference type="SUPFAM" id="SSF50978">
    <property type="entry name" value="WD40 repeat-like"/>
    <property type="match status" value="5"/>
</dbReference>
<dbReference type="PANTHER" id="PTHR13720:SF24">
    <property type="entry name" value="WD REPEAT-CONTAINING PROTEIN 90"/>
    <property type="match status" value="1"/>
</dbReference>
<name>A0A0V0QRI3_PSEPJ</name>
<dbReference type="PROSITE" id="PS50294">
    <property type="entry name" value="WD_REPEATS_REGION"/>
    <property type="match status" value="1"/>
</dbReference>
<dbReference type="InterPro" id="IPR055439">
    <property type="entry name" value="Beta-prop_EML_1st"/>
</dbReference>
<proteinExistence type="predicted"/>
<evidence type="ECO:0000256" key="3">
    <source>
        <dbReference type="PROSITE-ProRule" id="PRU00221"/>
    </source>
</evidence>
<reference evidence="8 9" key="1">
    <citation type="journal article" date="2015" name="Sci. Rep.">
        <title>Genome of the facultative scuticociliatosis pathogen Pseudocohnilembus persalinus provides insight into its virulence through horizontal gene transfer.</title>
        <authorList>
            <person name="Xiong J."/>
            <person name="Wang G."/>
            <person name="Cheng J."/>
            <person name="Tian M."/>
            <person name="Pan X."/>
            <person name="Warren A."/>
            <person name="Jiang C."/>
            <person name="Yuan D."/>
            <person name="Miao W."/>
        </authorList>
    </citation>
    <scope>NUCLEOTIDE SEQUENCE [LARGE SCALE GENOMIC DNA]</scope>
    <source>
        <strain evidence="8">36N120E</strain>
    </source>
</reference>
<evidence type="ECO:0000259" key="7">
    <source>
        <dbReference type="Pfam" id="PF23409"/>
    </source>
</evidence>
<dbReference type="Pfam" id="PF23409">
    <property type="entry name" value="Beta-prop_EML"/>
    <property type="match status" value="1"/>
</dbReference>
<sequence length="1837" mass="210468">MSWQKPFVDVFKRYKALDSSKAAKRGAVSVVQDKNIGRQIFKISGSVSAANYVNIPDPELGVKNLGLVGNYIYLEFLPSQKSFFHIHLDFSIQNYEPNIRFNISNMYDEYKKTTGNVLQIPFPKSAPQKWTIMVIDVAYHLESFGLFDNTKINQFQGIHQLKSIQICSQVLIRNIYTSDNIYKIQTLPREMNFKIPPPGQTWSQTYQIIYYPEVIDPDFMTDMEKQGPPPKQELDQQIKENIDPVLASSISEMKKMIKPVQEGQQDLSQGELISEEVQQLKQQQLENEQIAKDASFKHGPSSQTADDFIKRTFYQSGQKQLRQTTLDGLQPYPIANLSHTIGFSGRYCPDIKWSRSQDSPNELVYASGSVLVSNSVGNNEQRFFLGHSSPICCLDMTRDGKYLASGQEGKKSLIKIWDFLEGSNICTFQAPYENLKCLSFSYDNSLLCTVGTDSYNRELIIIWNIFDIENKKKPEILAKQVSDFNIISMKFSPTELNKLVSCGKENIRFWRIKNGHLPAQTVVLNSHARNTVFTVLDFEFAYQEPTAARQSQEIRRIFVGSKTGMVFQIDYDTRTLQNVYKCHEGAICSIAVSAGFCVTGSEDQFLRVWPLDFSEYLIVAKHEGLIHSLDISQDALMVACGTSTGGLGVLDLSNHNYKTILRSHTDEIVNMVYHKAQGHLITLSRDLSIRVWDLNSYEQVYEFSYPQEDVCTCIAANPVSMTFAAGFASGTVRIFDIEQTSIIEECRYNEAPITSVIYSEDGKHLYLSDANCFYSVFDVQKNYQPIKTFETEFPSEYQSIAVTENKSLIATIGDSGTHINIWEAKGLSQVLKVFCPNTTIKKLIFASNNEELIVVCEDSRVKFFSVKLSEEGAEAYFLREVSCTHREGCADLAYSENFKYLVTVGGDALLKVWDYELSLKGIGANQIFLAHVGQINNCVFLPGCGKLLTAGGFEGIYEWTFKGDLTPQEREIDLEGLKPQAQKIKQKKQKNQNVSLTQSKVSQELRIDFQDEDEDQEENRQLESVLGNQQPQKQSQFGNQFQQQEEDFPLTDSENNDEELKDQVQIDEQVQKQNQQAQNLLSSMSMQITKNTLGGQSKTTKFSPKQLIQEFDPQTVDFKKQVRKRDRQRRKNIYTPNEVRKQNKLPFKQYYLNSVSESLQEKINRIRDNPSEVSLEYIIGYNNDSHENIVWNYMKGWFAYAVENIIIIEYLDKERTQKIIQLPDYISCMIMSKDFKYIVVGSASRNEKDIASIYVIESTKLNITQKLNFHTRGVQQLQFNENGKFLVSIGNFRECTVAVWSWPEGKLLASSYTMDKINDVKIADKCFSFDRNFEFVTVGRDQIQFWAFTKEEKLEYYDHFISKNPDDEEYPEATAVDYISNDDKYYAAVGLQSGELILIQYGNFQQIYRNKVANGEIVSIYGNSLLNRLILCSMDGSLMYWDTDKLTGEFYPSFVKLQFPSCPTAISLEPTYNEGIAGCIGGGIFYFNLANQYQSQLVSTIDQNKPYLTSIIDQDLAYTSHEDGKLRIWNLQTAEEVMGYNFKSQVTASFYNSSQHKLTCFFRNSNEVKILNLLKFTTSETYVESQYADSERSAHVYPIKAFEAILGGKQNKFILYNDGSLHTLEQVIVQKKTVQRQQKILELNDVQDLQYYNEKSAIFVSDKYGKIQTLLVDYNSERKIPYGFNIIDEFDVYDNPHGSKIDANTEQQSITAQLYKDAQAETKLVVSRVNQGCYYAINSTLQYLFVRNYLRRQVVSRIVIHDFPLCISLFENKEQKLVHIALQDGQIEQVNIDDKEDREIFSGMLDGPVTQIHSRKSKGQILLATQQGLQFYKFQQE</sequence>
<gene>
    <name evidence="8" type="ORF">PPERSA_06509</name>
</gene>
<feature type="repeat" description="WD" evidence="3">
    <location>
        <begin position="882"/>
        <end position="916"/>
    </location>
</feature>
<dbReference type="PROSITE" id="PS50082">
    <property type="entry name" value="WD_REPEATS_2"/>
    <property type="match status" value="2"/>
</dbReference>
<dbReference type="Proteomes" id="UP000054937">
    <property type="component" value="Unassembled WGS sequence"/>
</dbReference>